<dbReference type="GO" id="GO:0006164">
    <property type="term" value="P:purine nucleotide biosynthetic process"/>
    <property type="evidence" value="ECO:0007669"/>
    <property type="project" value="UniProtKB-KW"/>
</dbReference>
<comment type="function">
    <text evidence="12">Catalyzes the oxidation of 5,10-methylenetetrahydrofolate to 5,10-methenyltetrahydrofolate and then the hydrolysis of 5,10-methenyltetrahydrofolate to 10-formyltetrahydrofolate.</text>
</comment>
<name>A0A9W5F0W6_9HYPH</name>
<evidence type="ECO:0000259" key="14">
    <source>
        <dbReference type="Pfam" id="PF02882"/>
    </source>
</evidence>
<dbReference type="PROSITE" id="PS00767">
    <property type="entry name" value="THF_DHG_CYH_2"/>
    <property type="match status" value="1"/>
</dbReference>
<evidence type="ECO:0000313" key="16">
    <source>
        <dbReference type="Proteomes" id="UP000191933"/>
    </source>
</evidence>
<dbReference type="PROSITE" id="PS00766">
    <property type="entry name" value="THF_DHG_CYH_1"/>
    <property type="match status" value="1"/>
</dbReference>
<dbReference type="GO" id="GO:0004477">
    <property type="term" value="F:methenyltetrahydrofolate cyclohydrolase activity"/>
    <property type="evidence" value="ECO:0007669"/>
    <property type="project" value="UniProtKB-UniRule"/>
</dbReference>
<keyword evidence="7 12" id="KW-0521">NADP</keyword>
<dbReference type="EC" id="3.5.4.9" evidence="12"/>
<evidence type="ECO:0000256" key="11">
    <source>
        <dbReference type="ARBA" id="ARBA00023268"/>
    </source>
</evidence>
<gene>
    <name evidence="12 15" type="primary">folD</name>
    <name evidence="15" type="ORF">AGR2A_Cc50046</name>
</gene>
<dbReference type="PRINTS" id="PR00085">
    <property type="entry name" value="THFDHDRGNASE"/>
</dbReference>
<keyword evidence="9 12" id="KW-0368">Histidine biosynthesis</keyword>
<keyword evidence="16" id="KW-1185">Reference proteome</keyword>
<dbReference type="GO" id="GO:0009086">
    <property type="term" value="P:methionine biosynthetic process"/>
    <property type="evidence" value="ECO:0007669"/>
    <property type="project" value="UniProtKB-KW"/>
</dbReference>
<reference evidence="15 16" key="1">
    <citation type="submission" date="2016-01" db="EMBL/GenBank/DDBJ databases">
        <authorList>
            <person name="Regsiter A."/>
            <person name="william w."/>
        </authorList>
    </citation>
    <scope>NUCLEOTIDE SEQUENCE [LARGE SCALE GENOMIC DNA]</scope>
    <source>
        <strain evidence="15 16">CFBP 5494</strain>
    </source>
</reference>
<dbReference type="EMBL" id="FBVY01000016">
    <property type="protein sequence ID" value="CUW92706.1"/>
    <property type="molecule type" value="Genomic_DNA"/>
</dbReference>
<dbReference type="PANTHER" id="PTHR48099">
    <property type="entry name" value="C-1-TETRAHYDROFOLATE SYNTHASE, CYTOPLASMIC-RELATED"/>
    <property type="match status" value="1"/>
</dbReference>
<comment type="pathway">
    <text evidence="1 12">One-carbon metabolism; tetrahydrofolate interconversion.</text>
</comment>
<dbReference type="Gene3D" id="3.40.50.10860">
    <property type="entry name" value="Leucine Dehydrogenase, chain A, domain 1"/>
    <property type="match status" value="1"/>
</dbReference>
<dbReference type="GO" id="GO:0035999">
    <property type="term" value="P:tetrahydrofolate interconversion"/>
    <property type="evidence" value="ECO:0007669"/>
    <property type="project" value="UniProtKB-UniRule"/>
</dbReference>
<evidence type="ECO:0000313" key="15">
    <source>
        <dbReference type="EMBL" id="CUW92706.1"/>
    </source>
</evidence>
<dbReference type="InterPro" id="IPR000672">
    <property type="entry name" value="THF_DH/CycHdrlase"/>
</dbReference>
<dbReference type="InterPro" id="IPR046346">
    <property type="entry name" value="Aminoacid_DH-like_N_sf"/>
</dbReference>
<keyword evidence="3 12" id="KW-0554">One-carbon metabolism</keyword>
<evidence type="ECO:0000256" key="2">
    <source>
        <dbReference type="ARBA" id="ARBA00011738"/>
    </source>
</evidence>
<keyword evidence="6 12" id="KW-0378">Hydrolase</keyword>
<comment type="catalytic activity">
    <reaction evidence="12">
        <text>(6R)-5,10-methylene-5,6,7,8-tetrahydrofolate + NADP(+) = (6R)-5,10-methenyltetrahydrofolate + NADPH</text>
        <dbReference type="Rhea" id="RHEA:22812"/>
        <dbReference type="ChEBI" id="CHEBI:15636"/>
        <dbReference type="ChEBI" id="CHEBI:57455"/>
        <dbReference type="ChEBI" id="CHEBI:57783"/>
        <dbReference type="ChEBI" id="CHEBI:58349"/>
        <dbReference type="EC" id="1.5.1.5"/>
    </reaction>
</comment>
<dbReference type="InterPro" id="IPR020867">
    <property type="entry name" value="THF_DH/CycHdrlase_CS"/>
</dbReference>
<evidence type="ECO:0000256" key="6">
    <source>
        <dbReference type="ARBA" id="ARBA00022801"/>
    </source>
</evidence>
<comment type="caution">
    <text evidence="15">The sequence shown here is derived from an EMBL/GenBank/DDBJ whole genome shotgun (WGS) entry which is preliminary data.</text>
</comment>
<dbReference type="GO" id="GO:0004488">
    <property type="term" value="F:methylenetetrahydrofolate dehydrogenase (NADP+) activity"/>
    <property type="evidence" value="ECO:0007669"/>
    <property type="project" value="UniProtKB-UniRule"/>
</dbReference>
<keyword evidence="10 12" id="KW-0486">Methionine biosynthesis</keyword>
<comment type="similarity">
    <text evidence="12">Belongs to the tetrahydrofolate dehydrogenase/cyclohydrolase family.</text>
</comment>
<evidence type="ECO:0000256" key="10">
    <source>
        <dbReference type="ARBA" id="ARBA00023167"/>
    </source>
</evidence>
<comment type="catalytic activity">
    <reaction evidence="12">
        <text>(6R)-5,10-methenyltetrahydrofolate + H2O = (6R)-10-formyltetrahydrofolate + H(+)</text>
        <dbReference type="Rhea" id="RHEA:23700"/>
        <dbReference type="ChEBI" id="CHEBI:15377"/>
        <dbReference type="ChEBI" id="CHEBI:15378"/>
        <dbReference type="ChEBI" id="CHEBI:57455"/>
        <dbReference type="ChEBI" id="CHEBI:195366"/>
        <dbReference type="EC" id="3.5.4.9"/>
    </reaction>
</comment>
<dbReference type="Pfam" id="PF00763">
    <property type="entry name" value="THF_DHG_CYH"/>
    <property type="match status" value="1"/>
</dbReference>
<dbReference type="NCBIfam" id="NF010785">
    <property type="entry name" value="PRK14188.1"/>
    <property type="match status" value="1"/>
</dbReference>
<evidence type="ECO:0000256" key="12">
    <source>
        <dbReference type="HAMAP-Rule" id="MF_01576"/>
    </source>
</evidence>
<dbReference type="AlphaFoldDB" id="A0A9W5F0W6"/>
<dbReference type="CDD" id="cd01080">
    <property type="entry name" value="NAD_bind_m-THF_DH_Cyclohyd"/>
    <property type="match status" value="1"/>
</dbReference>
<dbReference type="InterPro" id="IPR020631">
    <property type="entry name" value="THF_DH/CycHdrlase_NAD-bd_dom"/>
</dbReference>
<dbReference type="Pfam" id="PF02882">
    <property type="entry name" value="THF_DHG_CYH_C"/>
    <property type="match status" value="1"/>
</dbReference>
<feature type="domain" description="Tetrahydrofolate dehydrogenase/cyclohydrolase NAD(P)-binding" evidence="14">
    <location>
        <begin position="141"/>
        <end position="290"/>
    </location>
</feature>
<feature type="binding site" evidence="12">
    <location>
        <position position="234"/>
    </location>
    <ligand>
        <name>NADP(+)</name>
        <dbReference type="ChEBI" id="CHEBI:58349"/>
    </ligand>
</feature>
<dbReference type="GO" id="GO:0000105">
    <property type="term" value="P:L-histidine biosynthetic process"/>
    <property type="evidence" value="ECO:0007669"/>
    <property type="project" value="UniProtKB-KW"/>
</dbReference>
<comment type="caution">
    <text evidence="12">Lacks conserved residue(s) required for the propagation of feature annotation.</text>
</comment>
<comment type="subunit">
    <text evidence="2 12">Homodimer.</text>
</comment>
<sequence>MAVVIDGKAKAASVTEAVRASAEALEAKKGVKPGLAVVIVGNDPASHAYVNSKSKMAKQCGFNSIQHTLPEETTQADLLELVGELNADASIHGILVQLPLPKHFNSDEIIQSILPEKDVDGLSVLNAGKLATGDLATGLISCTPAGAMLLVRGIHGDDLSGLNAVVIGRSNLFGKPMGQLLLNANATVTMAHSRTKDLAGICKTADILVAAVGRAAMVKGDWVKSGATVIDVGINRIPAPEKGEGKSKLVGDVAYDEASAVAAAITPVPGGVGPMTIAMLMANTVIAAHRAEGLAAPKF</sequence>
<dbReference type="RefSeq" id="WP_072493980.1">
    <property type="nucleotide sequence ID" value="NZ_LT009718.1"/>
</dbReference>
<evidence type="ECO:0000256" key="7">
    <source>
        <dbReference type="ARBA" id="ARBA00022857"/>
    </source>
</evidence>
<dbReference type="Proteomes" id="UP000191933">
    <property type="component" value="Unassembled WGS sequence"/>
</dbReference>
<dbReference type="FunFam" id="3.40.50.720:FF:000006">
    <property type="entry name" value="Bifunctional protein FolD"/>
    <property type="match status" value="1"/>
</dbReference>
<keyword evidence="5 12" id="KW-0658">Purine biosynthesis</keyword>
<evidence type="ECO:0000256" key="5">
    <source>
        <dbReference type="ARBA" id="ARBA00022755"/>
    </source>
</evidence>
<dbReference type="EC" id="1.5.1.5" evidence="12"/>
<dbReference type="GO" id="GO:0005829">
    <property type="term" value="C:cytosol"/>
    <property type="evidence" value="ECO:0007669"/>
    <property type="project" value="TreeGrafter"/>
</dbReference>
<keyword evidence="8 12" id="KW-0560">Oxidoreductase</keyword>
<evidence type="ECO:0000256" key="8">
    <source>
        <dbReference type="ARBA" id="ARBA00023002"/>
    </source>
</evidence>
<dbReference type="PANTHER" id="PTHR48099:SF5">
    <property type="entry name" value="C-1-TETRAHYDROFOLATE SYNTHASE, CYTOPLASMIC"/>
    <property type="match status" value="1"/>
</dbReference>
<dbReference type="Gene3D" id="3.40.50.720">
    <property type="entry name" value="NAD(P)-binding Rossmann-like Domain"/>
    <property type="match status" value="1"/>
</dbReference>
<keyword evidence="11 12" id="KW-0511">Multifunctional enzyme</keyword>
<dbReference type="InterPro" id="IPR020630">
    <property type="entry name" value="THF_DH/CycHdrlase_cat_dom"/>
</dbReference>
<dbReference type="HAMAP" id="MF_01576">
    <property type="entry name" value="THF_DHG_CYH"/>
    <property type="match status" value="1"/>
</dbReference>
<feature type="domain" description="Tetrahydrofolate dehydrogenase/cyclohydrolase catalytic" evidence="13">
    <location>
        <begin position="5"/>
        <end position="120"/>
    </location>
</feature>
<evidence type="ECO:0000259" key="13">
    <source>
        <dbReference type="Pfam" id="PF00763"/>
    </source>
</evidence>
<dbReference type="SUPFAM" id="SSF51735">
    <property type="entry name" value="NAD(P)-binding Rossmann-fold domains"/>
    <property type="match status" value="1"/>
</dbReference>
<feature type="binding site" evidence="12">
    <location>
        <begin position="168"/>
        <end position="170"/>
    </location>
    <ligand>
        <name>NADP(+)</name>
        <dbReference type="ChEBI" id="CHEBI:58349"/>
    </ligand>
</feature>
<evidence type="ECO:0000256" key="4">
    <source>
        <dbReference type="ARBA" id="ARBA00022605"/>
    </source>
</evidence>
<keyword evidence="4 12" id="KW-0028">Amino-acid biosynthesis</keyword>
<protein>
    <recommendedName>
        <fullName evidence="12">Bifunctional protein FolD</fullName>
    </recommendedName>
    <domain>
        <recommendedName>
            <fullName evidence="12">Methylenetetrahydrofolate dehydrogenase</fullName>
            <ecNumber evidence="12">1.5.1.5</ecNumber>
        </recommendedName>
    </domain>
    <domain>
        <recommendedName>
            <fullName evidence="12">Methenyltetrahydrofolate cyclohydrolase</fullName>
            <ecNumber evidence="12">3.5.4.9</ecNumber>
        </recommendedName>
    </domain>
</protein>
<evidence type="ECO:0000256" key="3">
    <source>
        <dbReference type="ARBA" id="ARBA00022563"/>
    </source>
</evidence>
<dbReference type="InterPro" id="IPR036291">
    <property type="entry name" value="NAD(P)-bd_dom_sf"/>
</dbReference>
<accession>A0A9W5F0W6</accession>
<organism evidence="15 16">
    <name type="scientific">Agrobacterium genomosp. 2 str. CFBP 5494</name>
    <dbReference type="NCBI Taxonomy" id="1183436"/>
    <lineage>
        <taxon>Bacteria</taxon>
        <taxon>Pseudomonadati</taxon>
        <taxon>Pseudomonadota</taxon>
        <taxon>Alphaproteobacteria</taxon>
        <taxon>Hyphomicrobiales</taxon>
        <taxon>Rhizobiaceae</taxon>
        <taxon>Rhizobium/Agrobacterium group</taxon>
        <taxon>Agrobacterium</taxon>
        <taxon>Agrobacterium tumefaciens complex</taxon>
    </lineage>
</organism>
<evidence type="ECO:0000256" key="9">
    <source>
        <dbReference type="ARBA" id="ARBA00023102"/>
    </source>
</evidence>
<evidence type="ECO:0000256" key="1">
    <source>
        <dbReference type="ARBA" id="ARBA00004777"/>
    </source>
</evidence>
<dbReference type="SUPFAM" id="SSF53223">
    <property type="entry name" value="Aminoacid dehydrogenase-like, N-terminal domain"/>
    <property type="match status" value="1"/>
</dbReference>
<proteinExistence type="inferred from homology"/>
<dbReference type="FunFam" id="3.40.50.10860:FF:000005">
    <property type="entry name" value="C-1-tetrahydrofolate synthase, cytoplasmic, putative"/>
    <property type="match status" value="1"/>
</dbReference>